<evidence type="ECO:0000313" key="2">
    <source>
        <dbReference type="EMBL" id="RCI16063.1"/>
    </source>
</evidence>
<protein>
    <submittedName>
        <fullName evidence="2">Uncharacterized protein</fullName>
    </submittedName>
</protein>
<feature type="region of interest" description="Disordered" evidence="1">
    <location>
        <begin position="506"/>
        <end position="525"/>
    </location>
</feature>
<feature type="region of interest" description="Disordered" evidence="1">
    <location>
        <begin position="442"/>
        <end position="478"/>
    </location>
</feature>
<dbReference type="PANTHER" id="PTHR22794">
    <property type="entry name" value="THAP DOMAIN PROTEIN 11"/>
    <property type="match status" value="1"/>
</dbReference>
<dbReference type="OrthoDB" id="5430106at2759"/>
<dbReference type="PANTHER" id="PTHR22794:SF2">
    <property type="entry name" value="THAP DOMAIN-CONTAINING PROTEIN 11"/>
    <property type="match status" value="1"/>
</dbReference>
<dbReference type="STRING" id="1330021.A0A367LNQ0"/>
<feature type="compositionally biased region" description="Low complexity" evidence="1">
    <location>
        <begin position="72"/>
        <end position="91"/>
    </location>
</feature>
<organism evidence="2 3">
    <name type="scientific">Ophiocordyceps polyrhachis-furcata BCC 54312</name>
    <dbReference type="NCBI Taxonomy" id="1330021"/>
    <lineage>
        <taxon>Eukaryota</taxon>
        <taxon>Fungi</taxon>
        <taxon>Dikarya</taxon>
        <taxon>Ascomycota</taxon>
        <taxon>Pezizomycotina</taxon>
        <taxon>Sordariomycetes</taxon>
        <taxon>Hypocreomycetidae</taxon>
        <taxon>Hypocreales</taxon>
        <taxon>Ophiocordycipitaceae</taxon>
        <taxon>Ophiocordyceps</taxon>
    </lineage>
</organism>
<keyword evidence="3" id="KW-1185">Reference proteome</keyword>
<name>A0A367LNQ0_9HYPO</name>
<evidence type="ECO:0000313" key="3">
    <source>
        <dbReference type="Proteomes" id="UP000253664"/>
    </source>
</evidence>
<accession>A0A367LNQ0</accession>
<feature type="compositionally biased region" description="Polar residues" evidence="1">
    <location>
        <begin position="180"/>
        <end position="200"/>
    </location>
</feature>
<feature type="compositionally biased region" description="Basic residues" evidence="1">
    <location>
        <begin position="36"/>
        <end position="49"/>
    </location>
</feature>
<feature type="compositionally biased region" description="Acidic residues" evidence="1">
    <location>
        <begin position="166"/>
        <end position="176"/>
    </location>
</feature>
<dbReference type="AlphaFoldDB" id="A0A367LNQ0"/>
<proteinExistence type="predicted"/>
<feature type="compositionally biased region" description="Polar residues" evidence="1">
    <location>
        <begin position="107"/>
        <end position="118"/>
    </location>
</feature>
<comment type="caution">
    <text evidence="2">The sequence shown here is derived from an EMBL/GenBank/DDBJ whole genome shotgun (WGS) entry which is preliminary data.</text>
</comment>
<reference evidence="2 3" key="1">
    <citation type="journal article" date="2015" name="BMC Genomics">
        <title>Insights from the genome of Ophiocordyceps polyrhachis-furcata to pathogenicity and host specificity in insect fungi.</title>
        <authorList>
            <person name="Wichadakul D."/>
            <person name="Kobmoo N."/>
            <person name="Ingsriswang S."/>
            <person name="Tangphatsornruang S."/>
            <person name="Chantasingh D."/>
            <person name="Luangsa-ard J.J."/>
            <person name="Eurwilaichitr L."/>
        </authorList>
    </citation>
    <scope>NUCLEOTIDE SEQUENCE [LARGE SCALE GENOMIC DNA]</scope>
    <source>
        <strain evidence="2 3">BCC 54312</strain>
    </source>
</reference>
<dbReference type="GO" id="GO:0031931">
    <property type="term" value="C:TORC1 complex"/>
    <property type="evidence" value="ECO:0007669"/>
    <property type="project" value="TreeGrafter"/>
</dbReference>
<feature type="compositionally biased region" description="Basic and acidic residues" evidence="1">
    <location>
        <begin position="125"/>
        <end position="140"/>
    </location>
</feature>
<gene>
    <name evidence="2" type="ORF">L249_2622</name>
</gene>
<dbReference type="Proteomes" id="UP000253664">
    <property type="component" value="Unassembled WGS sequence"/>
</dbReference>
<sequence length="546" mass="58045">MARDGEDDGAGQSKRSALNHRDTDLAHNTPAPPAHPSRKKHHHVGRLHARVPSSKAISKQVGHGTKLTRPDAATTTTTTATTAITPNTTAAAHRRVTSEVRLPSRASAGNVSKSASHTSLKRNRSHVEVTKHNHSSDKLKRTASGSGIHHNHRHKTSKSQVHFDLGSEDPDEDEWVDASGFNSPHLSRKPSLNSCGQSSPLRPALSNLSARPDSRALPAQPCAPSSPDRETSHHKAYLTSRLLQRTPSQGAPPKMTVDFAQAARPQLSVSHSTDMDVSPLTASNSGELTSRFVDIPGSTIASHGSFYCPPGASDQAALRLSTATAALACDAIDTTPSTDNDDSVLVPRSARRTGALPAETSRVQQKLNLQRASSVLEPGQAVTGVGGVVGTSPLIGIGGSSFESSRDPRVGKLLERTGMEYLVVRRYQNPVSRSINRLGRSLGWDSNRRTPRGTPSSMNGHNKHMDVTGRHSRNASTPEPRLGIVARRPASVRTVGTGASFEGDGVSRLSERLSGPSVVGTEEEDGTTALLRSIWDRSMDLGAGAD</sequence>
<dbReference type="GO" id="GO:0000329">
    <property type="term" value="C:fungal-type vacuole membrane"/>
    <property type="evidence" value="ECO:0007669"/>
    <property type="project" value="TreeGrafter"/>
</dbReference>
<dbReference type="EMBL" id="LKCN02000001">
    <property type="protein sequence ID" value="RCI16063.1"/>
    <property type="molecule type" value="Genomic_DNA"/>
</dbReference>
<evidence type="ECO:0000256" key="1">
    <source>
        <dbReference type="SAM" id="MobiDB-lite"/>
    </source>
</evidence>
<feature type="region of interest" description="Disordered" evidence="1">
    <location>
        <begin position="1"/>
        <end position="234"/>
    </location>
</feature>